<proteinExistence type="predicted"/>
<keyword evidence="2" id="KW-1185">Reference proteome</keyword>
<dbReference type="Proteomes" id="UP000215914">
    <property type="component" value="Unassembled WGS sequence"/>
</dbReference>
<name>A0A9K3J8F5_HELAN</name>
<comment type="caution">
    <text evidence="1">The sequence shown here is derived from an EMBL/GenBank/DDBJ whole genome shotgun (WGS) entry which is preliminary data.</text>
</comment>
<organism evidence="1 2">
    <name type="scientific">Helianthus annuus</name>
    <name type="common">Common sunflower</name>
    <dbReference type="NCBI Taxonomy" id="4232"/>
    <lineage>
        <taxon>Eukaryota</taxon>
        <taxon>Viridiplantae</taxon>
        <taxon>Streptophyta</taxon>
        <taxon>Embryophyta</taxon>
        <taxon>Tracheophyta</taxon>
        <taxon>Spermatophyta</taxon>
        <taxon>Magnoliopsida</taxon>
        <taxon>eudicotyledons</taxon>
        <taxon>Gunneridae</taxon>
        <taxon>Pentapetalae</taxon>
        <taxon>asterids</taxon>
        <taxon>campanulids</taxon>
        <taxon>Asterales</taxon>
        <taxon>Asteraceae</taxon>
        <taxon>Asteroideae</taxon>
        <taxon>Heliantheae alliance</taxon>
        <taxon>Heliantheae</taxon>
        <taxon>Helianthus</taxon>
    </lineage>
</organism>
<protein>
    <submittedName>
        <fullName evidence="1">Uncharacterized protein</fullName>
    </submittedName>
</protein>
<dbReference type="AlphaFoldDB" id="A0A9K3J8F5"/>
<gene>
    <name evidence="1" type="ORF">HanXRQr2_Chr04g0167671</name>
</gene>
<dbReference type="Gramene" id="mRNA:HanXRQr2_Chr04g0167671">
    <property type="protein sequence ID" value="CDS:HanXRQr2_Chr04g0167671.1"/>
    <property type="gene ID" value="HanXRQr2_Chr04g0167671"/>
</dbReference>
<evidence type="ECO:0000313" key="2">
    <source>
        <dbReference type="Proteomes" id="UP000215914"/>
    </source>
</evidence>
<reference evidence="1" key="2">
    <citation type="submission" date="2020-06" db="EMBL/GenBank/DDBJ databases">
        <title>Helianthus annuus Genome sequencing and assembly Release 2.</title>
        <authorList>
            <person name="Gouzy J."/>
            <person name="Langlade N."/>
            <person name="Munos S."/>
        </authorList>
    </citation>
    <scope>NUCLEOTIDE SEQUENCE</scope>
    <source>
        <tissue evidence="1">Leaves</tissue>
    </source>
</reference>
<reference evidence="1" key="1">
    <citation type="journal article" date="2017" name="Nature">
        <title>The sunflower genome provides insights into oil metabolism, flowering and Asterid evolution.</title>
        <authorList>
            <person name="Badouin H."/>
            <person name="Gouzy J."/>
            <person name="Grassa C.J."/>
            <person name="Murat F."/>
            <person name="Staton S.E."/>
            <person name="Cottret L."/>
            <person name="Lelandais-Briere C."/>
            <person name="Owens G.L."/>
            <person name="Carrere S."/>
            <person name="Mayjonade B."/>
            <person name="Legrand L."/>
            <person name="Gill N."/>
            <person name="Kane N.C."/>
            <person name="Bowers J.E."/>
            <person name="Hubner S."/>
            <person name="Bellec A."/>
            <person name="Berard A."/>
            <person name="Berges H."/>
            <person name="Blanchet N."/>
            <person name="Boniface M.C."/>
            <person name="Brunel D."/>
            <person name="Catrice O."/>
            <person name="Chaidir N."/>
            <person name="Claudel C."/>
            <person name="Donnadieu C."/>
            <person name="Faraut T."/>
            <person name="Fievet G."/>
            <person name="Helmstetter N."/>
            <person name="King M."/>
            <person name="Knapp S.J."/>
            <person name="Lai Z."/>
            <person name="Le Paslier M.C."/>
            <person name="Lippi Y."/>
            <person name="Lorenzon L."/>
            <person name="Mandel J.R."/>
            <person name="Marage G."/>
            <person name="Marchand G."/>
            <person name="Marquand E."/>
            <person name="Bret-Mestries E."/>
            <person name="Morien E."/>
            <person name="Nambeesan S."/>
            <person name="Nguyen T."/>
            <person name="Pegot-Espagnet P."/>
            <person name="Pouilly N."/>
            <person name="Raftis F."/>
            <person name="Sallet E."/>
            <person name="Schiex T."/>
            <person name="Thomas J."/>
            <person name="Vandecasteele C."/>
            <person name="Vares D."/>
            <person name="Vear F."/>
            <person name="Vautrin S."/>
            <person name="Crespi M."/>
            <person name="Mangin B."/>
            <person name="Burke J.M."/>
            <person name="Salse J."/>
            <person name="Munos S."/>
            <person name="Vincourt P."/>
            <person name="Rieseberg L.H."/>
            <person name="Langlade N.B."/>
        </authorList>
    </citation>
    <scope>NUCLEOTIDE SEQUENCE</scope>
    <source>
        <tissue evidence="1">Leaves</tissue>
    </source>
</reference>
<sequence length="77" mass="9033">MSFSSLWFVQLCQSRTNFKFVPFPSLTFLKHASSIQKKLRLNRIIGQTTRTKMTVNSCFFGRNWHVSRMSGTKMIQI</sequence>
<accession>A0A9K3J8F5</accession>
<evidence type="ECO:0000313" key="1">
    <source>
        <dbReference type="EMBL" id="KAF5810288.1"/>
    </source>
</evidence>
<dbReference type="EMBL" id="MNCJ02000319">
    <property type="protein sequence ID" value="KAF5810288.1"/>
    <property type="molecule type" value="Genomic_DNA"/>
</dbReference>